<dbReference type="InterPro" id="IPR034686">
    <property type="entry name" value="Terpene_cyclase-like_2"/>
</dbReference>
<dbReference type="GO" id="GO:0046872">
    <property type="term" value="F:metal ion binding"/>
    <property type="evidence" value="ECO:0007669"/>
    <property type="project" value="UniProtKB-KW"/>
</dbReference>
<organism evidence="3">
    <name type="scientific">Myriopteris rufa</name>
    <dbReference type="NCBI Taxonomy" id="414609"/>
    <lineage>
        <taxon>Eukaryota</taxon>
        <taxon>Viridiplantae</taxon>
        <taxon>Streptophyta</taxon>
        <taxon>Embryophyta</taxon>
        <taxon>Tracheophyta</taxon>
        <taxon>Polypodiopsida</taxon>
        <taxon>Polypodiidae</taxon>
        <taxon>Polypodiales</taxon>
        <taxon>Pteridineae</taxon>
        <taxon>Pteridaceae</taxon>
        <taxon>Cheilanthoideae</taxon>
        <taxon>Myriopteris</taxon>
    </lineage>
</organism>
<dbReference type="Gene3D" id="1.10.600.10">
    <property type="entry name" value="Farnesyl Diphosphate Synthase"/>
    <property type="match status" value="1"/>
</dbReference>
<comment type="similarity">
    <text evidence="1 2">Belongs to the terpene synthase family.</text>
</comment>
<dbReference type="SFLD" id="SFLDS00005">
    <property type="entry name" value="Isoprenoid_Synthase_Type_I"/>
    <property type="match status" value="1"/>
</dbReference>
<evidence type="ECO:0000256" key="1">
    <source>
        <dbReference type="ARBA" id="ARBA00006333"/>
    </source>
</evidence>
<accession>A0A1J0CQ94</accession>
<protein>
    <recommendedName>
        <fullName evidence="2">Terpene synthase</fullName>
        <ecNumber evidence="2">4.2.3.-</ecNumber>
    </recommendedName>
</protein>
<evidence type="ECO:0000313" key="3">
    <source>
        <dbReference type="EMBL" id="APB88779.1"/>
    </source>
</evidence>
<comment type="cofactor">
    <cofactor evidence="2">
        <name>Mg(2+)</name>
        <dbReference type="ChEBI" id="CHEBI:18420"/>
    </cofactor>
</comment>
<keyword evidence="2" id="KW-0456">Lyase</keyword>
<dbReference type="PANTHER" id="PTHR35201:SF4">
    <property type="entry name" value="BETA-PINACENE SYNTHASE-RELATED"/>
    <property type="match status" value="1"/>
</dbReference>
<keyword evidence="2" id="KW-0479">Metal-binding</keyword>
<dbReference type="SMR" id="A0A1J0CQ94"/>
<dbReference type="Pfam" id="PF19086">
    <property type="entry name" value="Terpene_syn_C_2"/>
    <property type="match status" value="1"/>
</dbReference>
<keyword evidence="2" id="KW-0460">Magnesium</keyword>
<dbReference type="PANTHER" id="PTHR35201">
    <property type="entry name" value="TERPENE SYNTHASE"/>
    <property type="match status" value="1"/>
</dbReference>
<name>A0A1J0CQ94_9MONI</name>
<dbReference type="AlphaFoldDB" id="A0A1J0CQ94"/>
<evidence type="ECO:0000256" key="2">
    <source>
        <dbReference type="RuleBase" id="RU366034"/>
    </source>
</evidence>
<dbReference type="GO" id="GO:0010333">
    <property type="term" value="F:terpene synthase activity"/>
    <property type="evidence" value="ECO:0007669"/>
    <property type="project" value="InterPro"/>
</dbReference>
<dbReference type="SUPFAM" id="SSF48576">
    <property type="entry name" value="Terpenoid synthases"/>
    <property type="match status" value="1"/>
</dbReference>
<dbReference type="SFLD" id="SFLDG01020">
    <property type="entry name" value="Terpene_Cyclase_Like_2"/>
    <property type="match status" value="1"/>
</dbReference>
<dbReference type="EMBL" id="KX230841">
    <property type="protein sequence ID" value="APB88779.1"/>
    <property type="molecule type" value="mRNA"/>
</dbReference>
<sequence>MASTCDQMQLQRRSTSFNDELLQQDAQFQKYMGTYVMHSCTSSSTTRDAEAPLIYISTSAESGLSIMRRGLPPAAGADFRVPALHCSFTSSLHPHYEVVKEQCDEWILDVAQPPCAAARQLLQDCAIPLLICRNIPNASSNNRLVHATKMIAWLFITDDEVDHPDALGADEVHTMHHACQVLSILRGSPAAHAPAAHEYHVPFDISSKEKKREAALLALAELWAEMRREMSPRLCARFVSTMEEHFDAVKVQATYRKANKRLPSVQAYKEIRRHASFILPCFVLVEYAVGIDLDEATYANARIQEFRIAAMDHIWLSNDLISCKMEIGVGDYFNMPSIVYAGRGGLTLQGAVDIVADMVHDMDARCVSLLQTIFEEVILSKEATTIRTYLSSLCNCMSGSLAWHLETPRYATT</sequence>
<dbReference type="GO" id="GO:0008299">
    <property type="term" value="P:isoprenoid biosynthetic process"/>
    <property type="evidence" value="ECO:0007669"/>
    <property type="project" value="UniProtKB-ARBA"/>
</dbReference>
<dbReference type="InterPro" id="IPR008949">
    <property type="entry name" value="Isoprenoid_synthase_dom_sf"/>
</dbReference>
<dbReference type="EC" id="4.2.3.-" evidence="2"/>
<reference evidence="3" key="1">
    <citation type="journal article" date="2016" name="Proc. Natl. Acad. Sci. U.S.A.">
        <title>Microbial-type terpene synthase genes occur widely in nonseed land plants, but not in seed plants.</title>
        <authorList>
            <person name="Jia Q."/>
            <person name="Li G."/>
            <person name="Kollner T.G."/>
            <person name="Fu J."/>
            <person name="Chen X."/>
            <person name="Xiong W."/>
            <person name="Crandall-Stotler B.J."/>
            <person name="Bowman J.L."/>
            <person name="Weston D.J."/>
            <person name="Zhang Y."/>
            <person name="Chen L."/>
            <person name="Xie Y."/>
            <person name="Li F.W."/>
            <person name="Rothfels C.J."/>
            <person name="Larsson A."/>
            <person name="Graham S.W."/>
            <person name="Stevenson D.W."/>
            <person name="Wong G.K."/>
            <person name="Gershenzon J."/>
            <person name="Chen F."/>
        </authorList>
    </citation>
    <scope>NUCLEOTIDE SEQUENCE</scope>
</reference>
<proteinExistence type="evidence at transcript level"/>